<accession>A0A9P7B9Y0</accession>
<dbReference type="Proteomes" id="UP000750334">
    <property type="component" value="Unassembled WGS sequence"/>
</dbReference>
<proteinExistence type="predicted"/>
<dbReference type="OrthoDB" id="4036442at2759"/>
<name>A0A9P7B9Y0_MAUEX</name>
<reference evidence="1 2" key="1">
    <citation type="submission" date="2020-11" db="EMBL/GenBank/DDBJ databases">
        <title>Kefir isolates.</title>
        <authorList>
            <person name="Marcisauskas S."/>
            <person name="Kim Y."/>
            <person name="Blasche S."/>
        </authorList>
    </citation>
    <scope>NUCLEOTIDE SEQUENCE [LARGE SCALE GENOMIC DNA]</scope>
    <source>
        <strain evidence="1 2">OG2</strain>
    </source>
</reference>
<evidence type="ECO:0000313" key="1">
    <source>
        <dbReference type="EMBL" id="KAG0666291.1"/>
    </source>
</evidence>
<keyword evidence="2" id="KW-1185">Reference proteome</keyword>
<sequence>MIGSGRRNEDINLLLLKQQIPYMLNVSHYMTDLVYVLYYTIKLQDNEQEIIELEGRKTMLCDEIYRLREHFRILLNRSSGSILGIIQEDTNEKEDVTIDKDNESKEEIWRLIQQFKNLITEELLQIVNDINRLIIEKLNGMNSNNDDENIKKLVIQLDNCFYGFLNLNNFIRRIPSSKTFNSDNQDSMKSIVHVIKDELLLSWKIELDLLNCKIFSLISTNEKILNLFRQYQVDNGQTPIEIKKQDNMGSIKEDSEAFIQLISWLKDDQVFGSLVL</sequence>
<evidence type="ECO:0000313" key="2">
    <source>
        <dbReference type="Proteomes" id="UP000750334"/>
    </source>
</evidence>
<organism evidence="1 2">
    <name type="scientific">Maudiozyma exigua</name>
    <name type="common">Yeast</name>
    <name type="synonym">Kazachstania exigua</name>
    <dbReference type="NCBI Taxonomy" id="34358"/>
    <lineage>
        <taxon>Eukaryota</taxon>
        <taxon>Fungi</taxon>
        <taxon>Dikarya</taxon>
        <taxon>Ascomycota</taxon>
        <taxon>Saccharomycotina</taxon>
        <taxon>Saccharomycetes</taxon>
        <taxon>Saccharomycetales</taxon>
        <taxon>Saccharomycetaceae</taxon>
        <taxon>Maudiozyma</taxon>
    </lineage>
</organism>
<protein>
    <submittedName>
        <fullName evidence="1">Uncharacterized protein</fullName>
    </submittedName>
</protein>
<dbReference type="EMBL" id="PUHR01000105">
    <property type="protein sequence ID" value="KAG0666291.1"/>
    <property type="molecule type" value="Genomic_DNA"/>
</dbReference>
<comment type="caution">
    <text evidence="1">The sequence shown here is derived from an EMBL/GenBank/DDBJ whole genome shotgun (WGS) entry which is preliminary data.</text>
</comment>
<gene>
    <name evidence="1" type="ORF">C6P45_000252</name>
</gene>
<dbReference type="AlphaFoldDB" id="A0A9P7B9Y0"/>